<dbReference type="InterPro" id="IPR011646">
    <property type="entry name" value="KAP_P-loop"/>
</dbReference>
<dbReference type="InterPro" id="IPR027417">
    <property type="entry name" value="P-loop_NTPase"/>
</dbReference>
<accession>A0A5E4ZAK1</accession>
<keyword evidence="3" id="KW-1185">Reference proteome</keyword>
<dbReference type="AlphaFoldDB" id="A0A5E4ZAK1"/>
<protein>
    <submittedName>
        <fullName evidence="2">NTPase KAP</fullName>
    </submittedName>
</protein>
<reference evidence="2 3" key="1">
    <citation type="submission" date="2019-08" db="EMBL/GenBank/DDBJ databases">
        <authorList>
            <person name="Peeters C."/>
        </authorList>
    </citation>
    <scope>NUCLEOTIDE SEQUENCE [LARGE SCALE GENOMIC DNA]</scope>
    <source>
        <strain evidence="2 3">LMG 31108</strain>
    </source>
</reference>
<dbReference type="Gene3D" id="3.40.50.300">
    <property type="entry name" value="P-loop containing nucleotide triphosphate hydrolases"/>
    <property type="match status" value="1"/>
</dbReference>
<dbReference type="Pfam" id="PF07693">
    <property type="entry name" value="KAP_NTPase"/>
    <property type="match status" value="1"/>
</dbReference>
<evidence type="ECO:0000313" key="2">
    <source>
        <dbReference type="EMBL" id="VVE57340.1"/>
    </source>
</evidence>
<sequence length="109" mass="11801">MWHDVETSTDLLNFSVVADTAAQLIRDSAGEPLSIGISGSWGVGKSSLVKMVAASLEGDDDGDKKYALLEFNAWLYQGFDDARMKPRLQREISTMLQTSAGTRSSSEIG</sequence>
<evidence type="ECO:0000313" key="3">
    <source>
        <dbReference type="Proteomes" id="UP000406256"/>
    </source>
</evidence>
<dbReference type="Proteomes" id="UP000406256">
    <property type="component" value="Unassembled WGS sequence"/>
</dbReference>
<organism evidence="2 3">
    <name type="scientific">Pandoraea anhela</name>
    <dbReference type="NCBI Taxonomy" id="2508295"/>
    <lineage>
        <taxon>Bacteria</taxon>
        <taxon>Pseudomonadati</taxon>
        <taxon>Pseudomonadota</taxon>
        <taxon>Betaproteobacteria</taxon>
        <taxon>Burkholderiales</taxon>
        <taxon>Burkholderiaceae</taxon>
        <taxon>Pandoraea</taxon>
    </lineage>
</organism>
<dbReference type="EMBL" id="CABPSB010000039">
    <property type="protein sequence ID" value="VVE57340.1"/>
    <property type="molecule type" value="Genomic_DNA"/>
</dbReference>
<evidence type="ECO:0000259" key="1">
    <source>
        <dbReference type="Pfam" id="PF07693"/>
    </source>
</evidence>
<proteinExistence type="predicted"/>
<feature type="domain" description="KAP NTPase" evidence="1">
    <location>
        <begin position="15"/>
        <end position="100"/>
    </location>
</feature>
<name>A0A5E4ZAK1_9BURK</name>
<dbReference type="RefSeq" id="WP_150671615.1">
    <property type="nucleotide sequence ID" value="NZ_CABPSB010000039.1"/>
</dbReference>
<dbReference type="OrthoDB" id="88903at2"/>
<dbReference type="SUPFAM" id="SSF52540">
    <property type="entry name" value="P-loop containing nucleoside triphosphate hydrolases"/>
    <property type="match status" value="1"/>
</dbReference>
<gene>
    <name evidence="2" type="ORF">PAN31108_05189</name>
</gene>